<dbReference type="KEGG" id="egn:BMF35_a1764"/>
<evidence type="ECO:0000313" key="1">
    <source>
        <dbReference type="EMBL" id="KLE32781.1"/>
    </source>
</evidence>
<reference evidence="1 2" key="1">
    <citation type="submission" date="2015-04" db="EMBL/GenBank/DDBJ databases">
        <title>The draft genome sequence of Erythrobacr gangjinensis K7-2.</title>
        <authorList>
            <person name="Zhuang L."/>
            <person name="Liu Y."/>
            <person name="Shao Z."/>
        </authorList>
    </citation>
    <scope>NUCLEOTIDE SEQUENCE [LARGE SCALE GENOMIC DNA]</scope>
    <source>
        <strain evidence="1 2">K7-2</strain>
    </source>
</reference>
<accession>A0A0G9MPX3</accession>
<comment type="caution">
    <text evidence="1">The sequence shown here is derived from an EMBL/GenBank/DDBJ whole genome shotgun (WGS) entry which is preliminary data.</text>
</comment>
<keyword evidence="2" id="KW-1185">Reference proteome</keyword>
<name>A0A0G9MPX3_9SPHN</name>
<gene>
    <name evidence="1" type="ORF">AAW01_01710</name>
</gene>
<dbReference type="OrthoDB" id="7426595at2"/>
<dbReference type="RefSeq" id="WP_047005630.1">
    <property type="nucleotide sequence ID" value="NZ_CP018097.1"/>
</dbReference>
<sequence>MSGSTHPKLANVDMPKSYILGVIYDDVSLTLEMDFHVTEGHPRYVATDDPEGCYVKGIITFKDMDDLRLKKAKVAEGEERNLSIIETAEIDGDYCYILSGWGEIELTAKTIQVLFD</sequence>
<organism evidence="1 2">
    <name type="scientific">Aurantiacibacter gangjinensis</name>
    <dbReference type="NCBI Taxonomy" id="502682"/>
    <lineage>
        <taxon>Bacteria</taxon>
        <taxon>Pseudomonadati</taxon>
        <taxon>Pseudomonadota</taxon>
        <taxon>Alphaproteobacteria</taxon>
        <taxon>Sphingomonadales</taxon>
        <taxon>Erythrobacteraceae</taxon>
        <taxon>Aurantiacibacter</taxon>
    </lineage>
</organism>
<dbReference type="EMBL" id="LBHC01000001">
    <property type="protein sequence ID" value="KLE32781.1"/>
    <property type="molecule type" value="Genomic_DNA"/>
</dbReference>
<proteinExistence type="predicted"/>
<dbReference type="Proteomes" id="UP000053070">
    <property type="component" value="Unassembled WGS sequence"/>
</dbReference>
<dbReference type="STRING" id="502682.BMF35_a1764"/>
<evidence type="ECO:0000313" key="2">
    <source>
        <dbReference type="Proteomes" id="UP000053070"/>
    </source>
</evidence>
<dbReference type="PATRIC" id="fig|502682.8.peg.352"/>
<protein>
    <submittedName>
        <fullName evidence="1">Uncharacterized protein</fullName>
    </submittedName>
</protein>
<dbReference type="AlphaFoldDB" id="A0A0G9MPX3"/>